<dbReference type="SUPFAM" id="SSF53850">
    <property type="entry name" value="Periplasmic binding protein-like II"/>
    <property type="match status" value="1"/>
</dbReference>
<dbReference type="PANTHER" id="PTHR37945">
    <property type="entry name" value="EXTRACELLULAR TUNGSTATE BINDING PROTEIN"/>
    <property type="match status" value="1"/>
</dbReference>
<accession>A0ABV7TAA4</accession>
<proteinExistence type="predicted"/>
<dbReference type="InterPro" id="IPR052738">
    <property type="entry name" value="ABC-Tungstate_binding"/>
</dbReference>
<dbReference type="Proteomes" id="UP001595630">
    <property type="component" value="Unassembled WGS sequence"/>
</dbReference>
<dbReference type="PANTHER" id="PTHR37945:SF1">
    <property type="entry name" value="EXTRACELLULAR TUNGSTATE BINDING PROTEIN"/>
    <property type="match status" value="1"/>
</dbReference>
<evidence type="ECO:0000313" key="1">
    <source>
        <dbReference type="EMBL" id="MFC3609206.1"/>
    </source>
</evidence>
<reference evidence="2" key="1">
    <citation type="journal article" date="2019" name="Int. J. Syst. Evol. Microbiol.">
        <title>The Global Catalogue of Microorganisms (GCM) 10K type strain sequencing project: providing services to taxonomists for standard genome sequencing and annotation.</title>
        <authorList>
            <consortium name="The Broad Institute Genomics Platform"/>
            <consortium name="The Broad Institute Genome Sequencing Center for Infectious Disease"/>
            <person name="Wu L."/>
            <person name="Ma J."/>
        </authorList>
    </citation>
    <scope>NUCLEOTIDE SEQUENCE [LARGE SCALE GENOMIC DNA]</scope>
    <source>
        <strain evidence="2">KCTC 42447</strain>
    </source>
</reference>
<dbReference type="Gene3D" id="3.40.190.10">
    <property type="entry name" value="Periplasmic binding protein-like II"/>
    <property type="match status" value="2"/>
</dbReference>
<dbReference type="RefSeq" id="WP_386366544.1">
    <property type="nucleotide sequence ID" value="NZ_JBHRXZ010000024.1"/>
</dbReference>
<evidence type="ECO:0000313" key="2">
    <source>
        <dbReference type="Proteomes" id="UP001595630"/>
    </source>
</evidence>
<dbReference type="EMBL" id="JBHRXZ010000024">
    <property type="protein sequence ID" value="MFC3609206.1"/>
    <property type="molecule type" value="Genomic_DNA"/>
</dbReference>
<organism evidence="1 2">
    <name type="scientific">Stutzerimonas tarimensis</name>
    <dbReference type="NCBI Taxonomy" id="1507735"/>
    <lineage>
        <taxon>Bacteria</taxon>
        <taxon>Pseudomonadati</taxon>
        <taxon>Pseudomonadota</taxon>
        <taxon>Gammaproteobacteria</taxon>
        <taxon>Pseudomonadales</taxon>
        <taxon>Pseudomonadaceae</taxon>
        <taxon>Stutzerimonas</taxon>
    </lineage>
</organism>
<protein>
    <submittedName>
        <fullName evidence="1">Tungsten ABC transporter permease</fullName>
    </submittedName>
</protein>
<keyword evidence="2" id="KW-1185">Reference proteome</keyword>
<comment type="caution">
    <text evidence="1">The sequence shown here is derived from an EMBL/GenBank/DDBJ whole genome shotgun (WGS) entry which is preliminary data.</text>
</comment>
<name>A0ABV7TAA4_9GAMM</name>
<gene>
    <name evidence="1" type="ORF">ACFOMF_15600</name>
</gene>
<sequence>MLQTSSQPGGLRPLALLATGLLLLLATSLAQATEPLRLAVVGGIELSGVGEPLRHRLEKSTGIPLVWASVAPKASVVPAFAQGEADLLLIHGGSETFALQAAGHGGRMRVWGFNEHVIVGPADDPAGIRGLGDAAEALRRIADSGAAFVAFADPGSHEIVQRLWSAAGVRASSDWVRLDETRNRHDILVQASRQHAYVVTGAIPVARGRLAGDGMTTLLSGDPRMRRAYVALEPGPRHPATAEAREQARRLVDHLLSEAGQRDLAAANAEAGGTWIYGLSDAPPALAGGH</sequence>